<accession>A0A1G7CYB0</accession>
<dbReference type="InterPro" id="IPR012944">
    <property type="entry name" value="SusD_RagB_dom"/>
</dbReference>
<keyword evidence="10" id="KW-1185">Reference proteome</keyword>
<dbReference type="PROSITE" id="PS51257">
    <property type="entry name" value="PROKAR_LIPOPROTEIN"/>
    <property type="match status" value="1"/>
</dbReference>
<evidence type="ECO:0000256" key="5">
    <source>
        <dbReference type="ARBA" id="ARBA00023237"/>
    </source>
</evidence>
<evidence type="ECO:0000313" key="10">
    <source>
        <dbReference type="Proteomes" id="UP000199072"/>
    </source>
</evidence>
<evidence type="ECO:0000313" key="9">
    <source>
        <dbReference type="EMBL" id="SDE44269.1"/>
    </source>
</evidence>
<protein>
    <submittedName>
        <fullName evidence="9">Starch-binding associating with outer membrane</fullName>
    </submittedName>
</protein>
<dbReference type="GO" id="GO:0009279">
    <property type="term" value="C:cell outer membrane"/>
    <property type="evidence" value="ECO:0007669"/>
    <property type="project" value="UniProtKB-SubCell"/>
</dbReference>
<feature type="signal peptide" evidence="6">
    <location>
        <begin position="1"/>
        <end position="23"/>
    </location>
</feature>
<gene>
    <name evidence="9" type="ORF">SAMN05216464_106152</name>
</gene>
<dbReference type="InterPro" id="IPR011990">
    <property type="entry name" value="TPR-like_helical_dom_sf"/>
</dbReference>
<sequence>MNTKKISYTGYLFLAMIVISCLASCEKDLANKTYGTFSGDNFFKTAADAKAAVSAMYTGTMEGGNGGWASADPSFRAQASQTTDEMICNWADPLWARLNTLNFTPDFYDNTHHYTQLMPMISEITVYISKVNTIAMEASLKNRYIAELKALRAYYSQVLYLYYGPVPIRLDAAQVNNLSSPVLPRPTKDEMVNNIINDFTDAISVLPNAFTGADYGRFSKAACYTSLLKLYMQEKRWADAVATGEKIKTLGFSLTPKYADNFNISNKGGNSELILAIVCSPTSNVNYNDWLNHALPPDYVDTTGIPTDSWGGYRMPWKTYDKFDQHDKRLGVLLQKYPVGFNANGTVKFRDARAGGDIGAVPVKFGLDPSKTNSDASSVDYPVFRYADVELLLAEALNEQNGGPNQEAYDLINDVRTTHGGLPAYVSGTLNHDQFLAKIQNERLFELWGEGVRRDDLIRWGLYIKRAKDDGSTFADDNKILYPLPRNVVNQSNGIIKQNPGYN</sequence>
<reference evidence="9 10" key="1">
    <citation type="submission" date="2016-10" db="EMBL/GenBank/DDBJ databases">
        <authorList>
            <person name="de Groot N.N."/>
        </authorList>
    </citation>
    <scope>NUCLEOTIDE SEQUENCE [LARGE SCALE GENOMIC DNA]</scope>
    <source>
        <strain evidence="9 10">47C3B</strain>
    </source>
</reference>
<comment type="similarity">
    <text evidence="2">Belongs to the SusD family.</text>
</comment>
<evidence type="ECO:0000256" key="2">
    <source>
        <dbReference type="ARBA" id="ARBA00006275"/>
    </source>
</evidence>
<organism evidence="9 10">
    <name type="scientific">Mucilaginibacter pineti</name>
    <dbReference type="NCBI Taxonomy" id="1391627"/>
    <lineage>
        <taxon>Bacteria</taxon>
        <taxon>Pseudomonadati</taxon>
        <taxon>Bacteroidota</taxon>
        <taxon>Sphingobacteriia</taxon>
        <taxon>Sphingobacteriales</taxon>
        <taxon>Sphingobacteriaceae</taxon>
        <taxon>Mucilaginibacter</taxon>
    </lineage>
</organism>
<comment type="subcellular location">
    <subcellularLocation>
        <location evidence="1">Cell outer membrane</location>
    </subcellularLocation>
</comment>
<keyword evidence="3 6" id="KW-0732">Signal</keyword>
<dbReference type="RefSeq" id="WP_240315244.1">
    <property type="nucleotide sequence ID" value="NZ_FNAI01000006.1"/>
</dbReference>
<evidence type="ECO:0000256" key="6">
    <source>
        <dbReference type="SAM" id="SignalP"/>
    </source>
</evidence>
<evidence type="ECO:0000256" key="4">
    <source>
        <dbReference type="ARBA" id="ARBA00023136"/>
    </source>
</evidence>
<evidence type="ECO:0000259" key="8">
    <source>
        <dbReference type="Pfam" id="PF14322"/>
    </source>
</evidence>
<dbReference type="InterPro" id="IPR033985">
    <property type="entry name" value="SusD-like_N"/>
</dbReference>
<dbReference type="SUPFAM" id="SSF48452">
    <property type="entry name" value="TPR-like"/>
    <property type="match status" value="1"/>
</dbReference>
<keyword evidence="5" id="KW-0998">Cell outer membrane</keyword>
<dbReference type="AlphaFoldDB" id="A0A1G7CYB0"/>
<evidence type="ECO:0000259" key="7">
    <source>
        <dbReference type="Pfam" id="PF07980"/>
    </source>
</evidence>
<dbReference type="EMBL" id="FNAI01000006">
    <property type="protein sequence ID" value="SDE44269.1"/>
    <property type="molecule type" value="Genomic_DNA"/>
</dbReference>
<dbReference type="Pfam" id="PF14322">
    <property type="entry name" value="SusD-like_3"/>
    <property type="match status" value="1"/>
</dbReference>
<feature type="domain" description="RagB/SusD" evidence="7">
    <location>
        <begin position="355"/>
        <end position="502"/>
    </location>
</feature>
<keyword evidence="4" id="KW-0472">Membrane</keyword>
<dbReference type="STRING" id="1391627.SAMN05216464_106152"/>
<feature type="domain" description="SusD-like N-terminal" evidence="8">
    <location>
        <begin position="45"/>
        <end position="231"/>
    </location>
</feature>
<evidence type="ECO:0000256" key="3">
    <source>
        <dbReference type="ARBA" id="ARBA00022729"/>
    </source>
</evidence>
<dbReference type="Proteomes" id="UP000199072">
    <property type="component" value="Unassembled WGS sequence"/>
</dbReference>
<evidence type="ECO:0000256" key="1">
    <source>
        <dbReference type="ARBA" id="ARBA00004442"/>
    </source>
</evidence>
<dbReference type="Gene3D" id="1.25.40.390">
    <property type="match status" value="1"/>
</dbReference>
<proteinExistence type="inferred from homology"/>
<dbReference type="Pfam" id="PF07980">
    <property type="entry name" value="SusD_RagB"/>
    <property type="match status" value="1"/>
</dbReference>
<feature type="chain" id="PRO_5011432173" evidence="6">
    <location>
        <begin position="24"/>
        <end position="503"/>
    </location>
</feature>
<name>A0A1G7CYB0_9SPHI</name>